<reference evidence="2" key="2">
    <citation type="submission" date="2020-07" db="EMBL/GenBank/DDBJ databases">
        <authorList>
            <person name="Vera ALvarez R."/>
            <person name="Arias-Moreno D.M."/>
            <person name="Jimenez-Jacinto V."/>
            <person name="Jimenez-Bremont J.F."/>
            <person name="Swaminathan K."/>
            <person name="Moose S.P."/>
            <person name="Guerrero-Gonzalez M.L."/>
            <person name="Marino-Ramirez L."/>
            <person name="Landsman D."/>
            <person name="Rodriguez-Kessler M."/>
            <person name="Delgado-Sanchez P."/>
        </authorList>
    </citation>
    <scope>NUCLEOTIDE SEQUENCE</scope>
    <source>
        <tissue evidence="2">Cladode</tissue>
    </source>
</reference>
<protein>
    <submittedName>
        <fullName evidence="2">Uncharacterized protein</fullName>
    </submittedName>
</protein>
<feature type="region of interest" description="Disordered" evidence="1">
    <location>
        <begin position="1"/>
        <end position="37"/>
    </location>
</feature>
<reference evidence="2" key="1">
    <citation type="journal article" date="2013" name="J. Plant Res.">
        <title>Effect of fungi and light on seed germination of three Opuntia species from semiarid lands of central Mexico.</title>
        <authorList>
            <person name="Delgado-Sanchez P."/>
            <person name="Jimenez-Bremont J.F."/>
            <person name="Guerrero-Gonzalez Mde L."/>
            <person name="Flores J."/>
        </authorList>
    </citation>
    <scope>NUCLEOTIDE SEQUENCE</scope>
    <source>
        <tissue evidence="2">Cladode</tissue>
    </source>
</reference>
<feature type="compositionally biased region" description="Pro residues" evidence="1">
    <location>
        <begin position="24"/>
        <end position="37"/>
    </location>
</feature>
<dbReference type="EMBL" id="GISG01126803">
    <property type="protein sequence ID" value="MBA4642042.1"/>
    <property type="molecule type" value="Transcribed_RNA"/>
</dbReference>
<feature type="region of interest" description="Disordered" evidence="1">
    <location>
        <begin position="84"/>
        <end position="114"/>
    </location>
</feature>
<accession>A0A7C9DGG2</accession>
<organism evidence="2">
    <name type="scientific">Opuntia streptacantha</name>
    <name type="common">Prickly pear cactus</name>
    <name type="synonym">Opuntia cardona</name>
    <dbReference type="NCBI Taxonomy" id="393608"/>
    <lineage>
        <taxon>Eukaryota</taxon>
        <taxon>Viridiplantae</taxon>
        <taxon>Streptophyta</taxon>
        <taxon>Embryophyta</taxon>
        <taxon>Tracheophyta</taxon>
        <taxon>Spermatophyta</taxon>
        <taxon>Magnoliopsida</taxon>
        <taxon>eudicotyledons</taxon>
        <taxon>Gunneridae</taxon>
        <taxon>Pentapetalae</taxon>
        <taxon>Caryophyllales</taxon>
        <taxon>Cactineae</taxon>
        <taxon>Cactaceae</taxon>
        <taxon>Opuntioideae</taxon>
        <taxon>Opuntia</taxon>
    </lineage>
</organism>
<name>A0A7C9DGG2_OPUST</name>
<dbReference type="AlphaFoldDB" id="A0A7C9DGG2"/>
<evidence type="ECO:0000313" key="2">
    <source>
        <dbReference type="EMBL" id="MBA4642042.1"/>
    </source>
</evidence>
<proteinExistence type="predicted"/>
<sequence>MTQPRPRRNSLLNPLEDRNKGVVVPPPSPPFMPCPTPAPLGPEDIILANANAFKMDNLAAPASDPLDALNDDVADAEMDDFLNLQNCDDVEMSSDSAKRKRGEEGEEASSSGPK</sequence>
<evidence type="ECO:0000256" key="1">
    <source>
        <dbReference type="SAM" id="MobiDB-lite"/>
    </source>
</evidence>